<evidence type="ECO:0000313" key="1">
    <source>
        <dbReference type="EMBL" id="ERN12909.1"/>
    </source>
</evidence>
<dbReference type="Proteomes" id="UP000017836">
    <property type="component" value="Unassembled WGS sequence"/>
</dbReference>
<dbReference type="AlphaFoldDB" id="W1PXZ8"/>
<organism evidence="1 2">
    <name type="scientific">Amborella trichopoda</name>
    <dbReference type="NCBI Taxonomy" id="13333"/>
    <lineage>
        <taxon>Eukaryota</taxon>
        <taxon>Viridiplantae</taxon>
        <taxon>Streptophyta</taxon>
        <taxon>Embryophyta</taxon>
        <taxon>Tracheophyta</taxon>
        <taxon>Spermatophyta</taxon>
        <taxon>Magnoliopsida</taxon>
        <taxon>Amborellales</taxon>
        <taxon>Amborellaceae</taxon>
        <taxon>Amborella</taxon>
    </lineage>
</organism>
<dbReference type="EMBL" id="KI392596">
    <property type="protein sequence ID" value="ERN12909.1"/>
    <property type="molecule type" value="Genomic_DNA"/>
</dbReference>
<sequence>MDKLELGGVNDVKPLHGSVVDHDSGHKFTASHEAILTDLGPTDSRLSKNSECLPQDNADAKTRCLPSIMSHGSSLDDNVSMHVTALYHDGQVRTLSIKSQHMPPEI</sequence>
<proteinExistence type="predicted"/>
<dbReference type="HOGENOM" id="CLU_2226772_0_0_1"/>
<gene>
    <name evidence="1" type="ORF">AMTR_s00050p00192490</name>
</gene>
<accession>W1PXZ8</accession>
<dbReference type="Gramene" id="ERN12909">
    <property type="protein sequence ID" value="ERN12909"/>
    <property type="gene ID" value="AMTR_s00050p00192490"/>
</dbReference>
<reference evidence="2" key="1">
    <citation type="journal article" date="2013" name="Science">
        <title>The Amborella genome and the evolution of flowering plants.</title>
        <authorList>
            <consortium name="Amborella Genome Project"/>
        </authorList>
    </citation>
    <scope>NUCLEOTIDE SEQUENCE [LARGE SCALE GENOMIC DNA]</scope>
</reference>
<evidence type="ECO:0000313" key="2">
    <source>
        <dbReference type="Proteomes" id="UP000017836"/>
    </source>
</evidence>
<protein>
    <submittedName>
        <fullName evidence="1">Uncharacterized protein</fullName>
    </submittedName>
</protein>
<name>W1PXZ8_AMBTC</name>
<keyword evidence="2" id="KW-1185">Reference proteome</keyword>